<evidence type="ECO:0000256" key="2">
    <source>
        <dbReference type="ARBA" id="ARBA00023002"/>
    </source>
</evidence>
<dbReference type="GO" id="GO:0051536">
    <property type="term" value="F:iron-sulfur cluster binding"/>
    <property type="evidence" value="ECO:0007669"/>
    <property type="project" value="InterPro"/>
</dbReference>
<evidence type="ECO:0000313" key="8">
    <source>
        <dbReference type="Proteomes" id="UP000321501"/>
    </source>
</evidence>
<dbReference type="GO" id="GO:0006537">
    <property type="term" value="P:glutamate biosynthetic process"/>
    <property type="evidence" value="ECO:0007669"/>
    <property type="project" value="UniProtKB-KW"/>
</dbReference>
<dbReference type="EMBL" id="AP019835">
    <property type="protein sequence ID" value="BBM49372.1"/>
    <property type="molecule type" value="Genomic_DNA"/>
</dbReference>
<dbReference type="Gene3D" id="3.50.50.60">
    <property type="entry name" value="FAD/NAD(P)-binding domain"/>
    <property type="match status" value="2"/>
</dbReference>
<name>A0A510KCG6_9FUSO</name>
<keyword evidence="3" id="KW-0314">Glutamate biosynthesis</keyword>
<evidence type="ECO:0000256" key="3">
    <source>
        <dbReference type="ARBA" id="ARBA00023164"/>
    </source>
</evidence>
<dbReference type="PANTHER" id="PTHR43100:SF1">
    <property type="entry name" value="GLUTAMATE SYNTHASE [NADPH] SMALL CHAIN"/>
    <property type="match status" value="1"/>
</dbReference>
<dbReference type="InterPro" id="IPR051394">
    <property type="entry name" value="Glutamate_Synthase"/>
</dbReference>
<evidence type="ECO:0000256" key="1">
    <source>
        <dbReference type="ARBA" id="ARBA00022605"/>
    </source>
</evidence>
<dbReference type="InterPro" id="IPR023753">
    <property type="entry name" value="FAD/NAD-binding_dom"/>
</dbReference>
<evidence type="ECO:0000313" key="7">
    <source>
        <dbReference type="EMBL" id="BBM49372.1"/>
    </source>
</evidence>
<proteinExistence type="predicted"/>
<accession>A0A510KCG6</accession>
<dbReference type="InterPro" id="IPR006005">
    <property type="entry name" value="Glut_synth_ssu1"/>
</dbReference>
<dbReference type="Gene3D" id="1.10.1060.10">
    <property type="entry name" value="Alpha-helical ferredoxin"/>
    <property type="match status" value="1"/>
</dbReference>
<sequence>MGKLDGFLEIHREEKKIREISDRIKDFNEIDIPLNDEYIETQAARCMDCGVPFCHWACPVDNHCPEWQDLVYNGEWKKALDLLLSTNPFPEFTGRICPALCEGSCTLGKNDKPVTTKNIELAIIEKGWKNGWVKPKTPKKRFDKKIAVIGSGPSGLAAAQTLNRFGYNVTVYEKNERAGGLLALGIPDFKLDKKIIDRRVKLMEEEGVKFIYNTEAGKDIFNEELEKEFDIILMSCGSKQARDLNIKGREAKGVYLAMDFLTQQNRKVNNIPLYNEEIDVKGKNVLVIGGGDTGSDCVGTSVRQGAASVKQIEILNKPSETRTSKNPWPQFPMYLKTSTSHKEATEVYGNDPREWNVTTKEFVKDENGNLCGVKIAKVESFVNEDRRLGFREVEGSEEIMKVDFVFLAIGFLHPYFEGLLENSKVELDVRGNVSANVIDFKTSAPKYFAAGDVRRGQSLVVWAISEGRNAAKAIHEYLRKNKN</sequence>
<reference evidence="7 8" key="1">
    <citation type="submission" date="2019-07" db="EMBL/GenBank/DDBJ databases">
        <title>Complete Genome Sequence of Leptotrichia wadei Strain JMUB3934.</title>
        <authorList>
            <person name="Watanabe S."/>
            <person name="Cui L."/>
        </authorList>
    </citation>
    <scope>NUCLEOTIDE SEQUENCE [LARGE SCALE GENOMIC DNA]</scope>
    <source>
        <strain evidence="7 8">JMUB3934</strain>
    </source>
</reference>
<evidence type="ECO:0000259" key="6">
    <source>
        <dbReference type="Pfam" id="PF14691"/>
    </source>
</evidence>
<organism evidence="7 8">
    <name type="scientific">Leptotrichia wadei</name>
    <dbReference type="NCBI Taxonomy" id="157687"/>
    <lineage>
        <taxon>Bacteria</taxon>
        <taxon>Fusobacteriati</taxon>
        <taxon>Fusobacteriota</taxon>
        <taxon>Fusobacteriia</taxon>
        <taxon>Fusobacteriales</taxon>
        <taxon>Leptotrichiaceae</taxon>
        <taxon>Leptotrichia</taxon>
    </lineage>
</organism>
<dbReference type="SUPFAM" id="SSF51971">
    <property type="entry name" value="Nucleotide-binding domain"/>
    <property type="match status" value="2"/>
</dbReference>
<evidence type="ECO:0000259" key="5">
    <source>
        <dbReference type="Pfam" id="PF07992"/>
    </source>
</evidence>
<protein>
    <submittedName>
        <fullName evidence="7">Glutamate synthase subunit beta</fullName>
    </submittedName>
</protein>
<dbReference type="Pfam" id="PF14691">
    <property type="entry name" value="Fer4_20"/>
    <property type="match status" value="1"/>
</dbReference>
<dbReference type="PRINTS" id="PR00419">
    <property type="entry name" value="ADXRDTASE"/>
</dbReference>
<evidence type="ECO:0000256" key="4">
    <source>
        <dbReference type="ARBA" id="ARBA00029440"/>
    </source>
</evidence>
<dbReference type="Pfam" id="PF07992">
    <property type="entry name" value="Pyr_redox_2"/>
    <property type="match status" value="1"/>
</dbReference>
<dbReference type="AlphaFoldDB" id="A0A510KCG6"/>
<dbReference type="InterPro" id="IPR036188">
    <property type="entry name" value="FAD/NAD-bd_sf"/>
</dbReference>
<feature type="domain" description="Dihydroprymidine dehydrogenase" evidence="6">
    <location>
        <begin position="23"/>
        <end position="131"/>
    </location>
</feature>
<feature type="domain" description="FAD/NAD(P)-binding" evidence="5">
    <location>
        <begin position="145"/>
        <end position="467"/>
    </location>
</feature>
<keyword evidence="1" id="KW-0028">Amino-acid biosynthesis</keyword>
<dbReference type="RefSeq" id="WP_146963947.1">
    <property type="nucleotide sequence ID" value="NZ_AP019835.1"/>
</dbReference>
<dbReference type="GO" id="GO:0016639">
    <property type="term" value="F:oxidoreductase activity, acting on the CH-NH2 group of donors, NAD or NADP as acceptor"/>
    <property type="evidence" value="ECO:0007669"/>
    <property type="project" value="InterPro"/>
</dbReference>
<dbReference type="InterPro" id="IPR028261">
    <property type="entry name" value="DPD_II"/>
</dbReference>
<gene>
    <name evidence="7" type="ORF">JMUB3934_0667</name>
</gene>
<keyword evidence="2" id="KW-0560">Oxidoreductase</keyword>
<dbReference type="NCBIfam" id="TIGR01317">
    <property type="entry name" value="GOGAT_sm_gam"/>
    <property type="match status" value="1"/>
</dbReference>
<dbReference type="PANTHER" id="PTHR43100">
    <property type="entry name" value="GLUTAMATE SYNTHASE [NADPH] SMALL CHAIN"/>
    <property type="match status" value="1"/>
</dbReference>
<comment type="pathway">
    <text evidence="4">Amino-acid biosynthesis.</text>
</comment>
<dbReference type="InterPro" id="IPR009051">
    <property type="entry name" value="Helical_ferredxn"/>
</dbReference>
<dbReference type="SUPFAM" id="SSF46548">
    <property type="entry name" value="alpha-helical ferredoxin"/>
    <property type="match status" value="1"/>
</dbReference>
<dbReference type="Proteomes" id="UP000321501">
    <property type="component" value="Chromosome"/>
</dbReference>